<evidence type="ECO:0000313" key="2">
    <source>
        <dbReference type="Proteomes" id="UP000189701"/>
    </source>
</evidence>
<reference evidence="2" key="1">
    <citation type="journal article" date="2013" name="Genome Biol.">
        <title>Reference genomes and transcriptomes of Nicotiana sylvestris and Nicotiana tomentosiformis.</title>
        <authorList>
            <person name="Sierro N."/>
            <person name="Battey J.N."/>
            <person name="Ouadi S."/>
            <person name="Bovet L."/>
            <person name="Goepfert S."/>
            <person name="Bakaher N."/>
            <person name="Peitsch M.C."/>
            <person name="Ivanov N.V."/>
        </authorList>
    </citation>
    <scope>NUCLEOTIDE SEQUENCE [LARGE SCALE GENOMIC DNA]</scope>
</reference>
<accession>A0A1U7WYH5</accession>
<dbReference type="GeneID" id="104228507"/>
<proteinExistence type="predicted"/>
<evidence type="ECO:0000313" key="3">
    <source>
        <dbReference type="RefSeq" id="XP_009779290.1"/>
    </source>
</evidence>
<feature type="region of interest" description="Disordered" evidence="1">
    <location>
        <begin position="123"/>
        <end position="190"/>
    </location>
</feature>
<protein>
    <submittedName>
        <fullName evidence="3">Uncharacterized protein LOC104228507</fullName>
    </submittedName>
</protein>
<dbReference type="RefSeq" id="XP_009779290.1">
    <property type="nucleotide sequence ID" value="XM_009780988.1"/>
</dbReference>
<organism evidence="2 3">
    <name type="scientific">Nicotiana sylvestris</name>
    <name type="common">Wood tobacco</name>
    <name type="synonym">South American tobacco</name>
    <dbReference type="NCBI Taxonomy" id="4096"/>
    <lineage>
        <taxon>Eukaryota</taxon>
        <taxon>Viridiplantae</taxon>
        <taxon>Streptophyta</taxon>
        <taxon>Embryophyta</taxon>
        <taxon>Tracheophyta</taxon>
        <taxon>Spermatophyta</taxon>
        <taxon>Magnoliopsida</taxon>
        <taxon>eudicotyledons</taxon>
        <taxon>Gunneridae</taxon>
        <taxon>Pentapetalae</taxon>
        <taxon>asterids</taxon>
        <taxon>lamiids</taxon>
        <taxon>Solanales</taxon>
        <taxon>Solanaceae</taxon>
        <taxon>Nicotianoideae</taxon>
        <taxon>Nicotianeae</taxon>
        <taxon>Nicotiana</taxon>
    </lineage>
</organism>
<dbReference type="RefSeq" id="XP_070009023.1">
    <property type="nucleotide sequence ID" value="XM_070152922.1"/>
</dbReference>
<keyword evidence="2" id="KW-1185">Reference proteome</keyword>
<dbReference type="RefSeq" id="XP_070009021.1">
    <property type="nucleotide sequence ID" value="XM_070152920.1"/>
</dbReference>
<dbReference type="AlphaFoldDB" id="A0A1U7WYH5"/>
<feature type="compositionally biased region" description="Gly residues" evidence="1">
    <location>
        <begin position="133"/>
        <end position="159"/>
    </location>
</feature>
<dbReference type="RefSeq" id="XP_070009022.1">
    <property type="nucleotide sequence ID" value="XM_070152921.1"/>
</dbReference>
<name>A0A1U7WYH5_NICSY</name>
<dbReference type="Proteomes" id="UP000189701">
    <property type="component" value="Unplaced"/>
</dbReference>
<evidence type="ECO:0000256" key="1">
    <source>
        <dbReference type="SAM" id="MobiDB-lite"/>
    </source>
</evidence>
<gene>
    <name evidence="3" type="primary">LOC104228507</name>
</gene>
<dbReference type="KEGG" id="nsy:104228507"/>
<sequence>MAWLAGQIQSWDHREEMILSPHTWDQEVDIQRYMSWYRHVTRLFIRNPIHQADGRYVPYAERHEALAIGLHTVYQMGLQMQDYIGDPADALQDYSRRFVELAARTLQRAREDQRLAQMPNYVKPDQYERGPGVARGGGARRGGGAGRRGGGRRGGGPQQGGVEAPADYVPADMPSGLGTDLTLGTSHVTPSGQLLITGTQLSGVD</sequence>
<reference evidence="3" key="2">
    <citation type="submission" date="2025-08" db="UniProtKB">
        <authorList>
            <consortium name="RefSeq"/>
        </authorList>
    </citation>
    <scope>IDENTIFICATION</scope>
    <source>
        <tissue evidence="3">Leaf</tissue>
    </source>
</reference>